<dbReference type="EMBL" id="KK107078">
    <property type="protein sequence ID" value="EZA60318.1"/>
    <property type="molecule type" value="Genomic_DNA"/>
</dbReference>
<accession>A0A026WWV6</accession>
<evidence type="ECO:0000313" key="2">
    <source>
        <dbReference type="EMBL" id="EZA60318.1"/>
    </source>
</evidence>
<organism evidence="2 3">
    <name type="scientific">Ooceraea biroi</name>
    <name type="common">Clonal raider ant</name>
    <name type="synonym">Cerapachys biroi</name>
    <dbReference type="NCBI Taxonomy" id="2015173"/>
    <lineage>
        <taxon>Eukaryota</taxon>
        <taxon>Metazoa</taxon>
        <taxon>Ecdysozoa</taxon>
        <taxon>Arthropoda</taxon>
        <taxon>Hexapoda</taxon>
        <taxon>Insecta</taxon>
        <taxon>Pterygota</taxon>
        <taxon>Neoptera</taxon>
        <taxon>Endopterygota</taxon>
        <taxon>Hymenoptera</taxon>
        <taxon>Apocrita</taxon>
        <taxon>Aculeata</taxon>
        <taxon>Formicoidea</taxon>
        <taxon>Formicidae</taxon>
        <taxon>Dorylinae</taxon>
        <taxon>Ooceraea</taxon>
    </lineage>
</organism>
<sequence length="116" mass="12544">LTLRRFSLPSLAALYTTLLKSIFTYSAAHAHVAASPSCELPPSCRRRRRSARSSSRRTASRVKLAAYPVDFDLPSSFHPGGNGIAKRRFPPFPPTAGGDAKKSRRCNACPTDSVVG</sequence>
<feature type="region of interest" description="Disordered" evidence="1">
    <location>
        <begin position="82"/>
        <end position="116"/>
    </location>
</feature>
<feature type="non-terminal residue" evidence="2">
    <location>
        <position position="1"/>
    </location>
</feature>
<evidence type="ECO:0000256" key="1">
    <source>
        <dbReference type="SAM" id="MobiDB-lite"/>
    </source>
</evidence>
<feature type="compositionally biased region" description="Basic residues" evidence="1">
    <location>
        <begin position="44"/>
        <end position="60"/>
    </location>
</feature>
<dbReference type="AlphaFoldDB" id="A0A026WWV6"/>
<proteinExistence type="predicted"/>
<gene>
    <name evidence="2" type="ORF">X777_13407</name>
</gene>
<evidence type="ECO:0000313" key="3">
    <source>
        <dbReference type="Proteomes" id="UP000053097"/>
    </source>
</evidence>
<protein>
    <submittedName>
        <fullName evidence="2">Uncharacterized protein</fullName>
    </submittedName>
</protein>
<keyword evidence="3" id="KW-1185">Reference proteome</keyword>
<reference evidence="2 3" key="1">
    <citation type="journal article" date="2014" name="Curr. Biol.">
        <title>The genome of the clonal raider ant Cerapachys biroi.</title>
        <authorList>
            <person name="Oxley P.R."/>
            <person name="Ji L."/>
            <person name="Fetter-Pruneda I."/>
            <person name="McKenzie S.K."/>
            <person name="Li C."/>
            <person name="Hu H."/>
            <person name="Zhang G."/>
            <person name="Kronauer D.J."/>
        </authorList>
    </citation>
    <scope>NUCLEOTIDE SEQUENCE [LARGE SCALE GENOMIC DNA]</scope>
</reference>
<name>A0A026WWV6_OOCBI</name>
<dbReference type="Proteomes" id="UP000053097">
    <property type="component" value="Unassembled WGS sequence"/>
</dbReference>
<feature type="region of interest" description="Disordered" evidence="1">
    <location>
        <begin position="35"/>
        <end position="60"/>
    </location>
</feature>